<dbReference type="InterPro" id="IPR011009">
    <property type="entry name" value="Kinase-like_dom_sf"/>
</dbReference>
<dbReference type="GO" id="GO:0007165">
    <property type="term" value="P:signal transduction"/>
    <property type="evidence" value="ECO:0000318"/>
    <property type="project" value="GO_Central"/>
</dbReference>
<dbReference type="InterPro" id="IPR001245">
    <property type="entry name" value="Ser-Thr/Tyr_kinase_cat_dom"/>
</dbReference>
<evidence type="ECO:0000313" key="3">
    <source>
        <dbReference type="EMBL" id="PNW78824.1"/>
    </source>
</evidence>
<dbReference type="InParanoid" id="A0A2K3DE78"/>
<dbReference type="InterPro" id="IPR051681">
    <property type="entry name" value="Ser/Thr_Kinases-Pseudokinases"/>
</dbReference>
<dbReference type="InterPro" id="IPR000719">
    <property type="entry name" value="Prot_kinase_dom"/>
</dbReference>
<feature type="region of interest" description="Disordered" evidence="1">
    <location>
        <begin position="879"/>
        <end position="903"/>
    </location>
</feature>
<keyword evidence="4" id="KW-1185">Reference proteome</keyword>
<organism evidence="3 4">
    <name type="scientific">Chlamydomonas reinhardtii</name>
    <name type="common">Chlamydomonas smithii</name>
    <dbReference type="NCBI Taxonomy" id="3055"/>
    <lineage>
        <taxon>Eukaryota</taxon>
        <taxon>Viridiplantae</taxon>
        <taxon>Chlorophyta</taxon>
        <taxon>core chlorophytes</taxon>
        <taxon>Chlorophyceae</taxon>
        <taxon>CS clade</taxon>
        <taxon>Chlamydomonadales</taxon>
        <taxon>Chlamydomonadaceae</taxon>
        <taxon>Chlamydomonas</taxon>
    </lineage>
</organism>
<evidence type="ECO:0000259" key="2">
    <source>
        <dbReference type="PROSITE" id="PS50011"/>
    </source>
</evidence>
<feature type="compositionally biased region" description="Low complexity" evidence="1">
    <location>
        <begin position="168"/>
        <end position="190"/>
    </location>
</feature>
<dbReference type="Gene3D" id="1.10.510.10">
    <property type="entry name" value="Transferase(Phosphotransferase) domain 1"/>
    <property type="match status" value="1"/>
</dbReference>
<dbReference type="SUPFAM" id="SSF56112">
    <property type="entry name" value="Protein kinase-like (PK-like)"/>
    <property type="match status" value="2"/>
</dbReference>
<feature type="domain" description="Protein kinase" evidence="2">
    <location>
        <begin position="600"/>
        <end position="1072"/>
    </location>
</feature>
<accession>A0A2K3DE78</accession>
<dbReference type="RefSeq" id="XP_042921160.1">
    <property type="nucleotide sequence ID" value="XM_043065592.1"/>
</dbReference>
<dbReference type="Proteomes" id="UP000006906">
    <property type="component" value="Chromosome 9"/>
</dbReference>
<dbReference type="SMART" id="SM00220">
    <property type="entry name" value="S_TKc"/>
    <property type="match status" value="1"/>
</dbReference>
<dbReference type="GO" id="GO:0005524">
    <property type="term" value="F:ATP binding"/>
    <property type="evidence" value="ECO:0007669"/>
    <property type="project" value="InterPro"/>
</dbReference>
<dbReference type="InterPro" id="IPR008271">
    <property type="entry name" value="Ser/Thr_kinase_AS"/>
</dbReference>
<proteinExistence type="predicted"/>
<dbReference type="Pfam" id="PF07714">
    <property type="entry name" value="PK_Tyr_Ser-Thr"/>
    <property type="match status" value="1"/>
</dbReference>
<sequence>MVFKASWRGSQVALKLMVAPDLDQLRLTTREALLSRTLSHPHLVQTYAITLTQLSAADLDPETYAPRRPAPVAVAAGAPPLAASAADHQGQATCVAAASLLAAGGGVAVDLLCDQGENTSSQNLSALIATALQSLVAVTEECVLPPPHPETSGPLSRSSSLPVHRSRQSALSLQQASHTPVARSGGTAAAARRRSHGNLSHASAAGSGGGGGSTSTAAGPQQAAAAVAHKTTAELPTASSACAEQAAVAGSKRGLLLPTGYGAVVSPQLTAAALLGGGPRRTQLQRCDVSLSSFALPLETPAAVAVLAGDSPVTPRDLGAVFESGIRAAATAADMFDSSRRSGGGGGSVGGVAAGQQRCALLAVLQQQQQAQQLQQLQEAPSPLLADERERAVSLLPRSHSLDGAAAAADTQAAAHRHPGHPSSAHRGPHNEAAAQQLQPGRGGQGPQQQVHRGGSGRLMSSLTSAPLRSAAAAADEAHRNALLSLLRELRLLGAAPGHFLTCVIMEYCERGNLLQLIQEQAAAAVAAVAAAAQLPPPELASMSAAGAAGVAGTGTFVGVTSAPTGASRMLFLTSGGRGSRHRRSLLPQVASLSCNTSAPVTGNAARSGAWASVAGAVSGPSLRMTVAAAAGLNATCGMGSAAAGEYAGSQQGAQCVTSNSFGRTTTETLLMSARGSREGNPATRQSASVAAAGLDSLTSVWELSGSSLRTATVAHPHQHQHQPSLMQQQLGPMQQAAAAGAAAGGWRHRHPSAEVSSRSLVLLRTALEIAQAMSYLHSLDLVHGDLKPANVLLRAAPAEDDDDGVTCAAASLDPPPPTPAASMASSSHTAYVGTAVMSAPAAGGAAVDRLMPSPPAVRGGMRPPAASVDNVSAHDGPFSSQRGGGGHFWGSDAGGLQPLKLPQPERRRRYICKLADFGLTNCVAATEQQQRLQTPAGVAGPAGTHTAGPSGGGGGGGLADCGAVPYLAPEIVVQGTGGKPADVYSYGALLWHMCSGVPPHSQLHPAQILVGLAGGELQLEWPADAEPTLRKIGAACLQHDPAARPSFDRIVRALIKAVEKTVARSRSRPFATPAGATAAAAAASNLPSAAHPAKTAMPLSGRIAQSQAALPSQTNEWQEVSMLRPRPQSQRAFTPQALAQALSFRASVDSRLDSRLATGGDDSVPAASAGPATLSAVAAASRVAAAAAAGAAPPPRDSGLGQRAAGSFAPSPAPHRGLVPAMYRQWIPPEAFLISTGGRDSSKDHDDVGAGLSSSSAALALLLQSGRYTIVGAGGGGGIAGGSFEAGSLSSAAAAAISSEREQPPGGLSPNPGMQYSLGIRPVRLTASGDDGTEMLTGCGDGI</sequence>
<feature type="compositionally biased region" description="Low complexity" evidence="1">
    <location>
        <begin position="214"/>
        <end position="230"/>
    </location>
</feature>
<feature type="region of interest" description="Disordered" evidence="1">
    <location>
        <begin position="934"/>
        <end position="955"/>
    </location>
</feature>
<feature type="compositionally biased region" description="Polar residues" evidence="1">
    <location>
        <begin position="1104"/>
        <end position="1119"/>
    </location>
</feature>
<dbReference type="STRING" id="3055.A0A2K3DE78"/>
<feature type="region of interest" description="Disordered" evidence="1">
    <location>
        <begin position="402"/>
        <end position="461"/>
    </location>
</feature>
<reference evidence="3 4" key="1">
    <citation type="journal article" date="2007" name="Science">
        <title>The Chlamydomonas genome reveals the evolution of key animal and plant functions.</title>
        <authorList>
            <person name="Merchant S.S."/>
            <person name="Prochnik S.E."/>
            <person name="Vallon O."/>
            <person name="Harris E.H."/>
            <person name="Karpowicz S.J."/>
            <person name="Witman G.B."/>
            <person name="Terry A."/>
            <person name="Salamov A."/>
            <person name="Fritz-Laylin L.K."/>
            <person name="Marechal-Drouard L."/>
            <person name="Marshall W.F."/>
            <person name="Qu L.H."/>
            <person name="Nelson D.R."/>
            <person name="Sanderfoot A.A."/>
            <person name="Spalding M.H."/>
            <person name="Kapitonov V.V."/>
            <person name="Ren Q."/>
            <person name="Ferris P."/>
            <person name="Lindquist E."/>
            <person name="Shapiro H."/>
            <person name="Lucas S.M."/>
            <person name="Grimwood J."/>
            <person name="Schmutz J."/>
            <person name="Cardol P."/>
            <person name="Cerutti H."/>
            <person name="Chanfreau G."/>
            <person name="Chen C.L."/>
            <person name="Cognat V."/>
            <person name="Croft M.T."/>
            <person name="Dent R."/>
            <person name="Dutcher S."/>
            <person name="Fernandez E."/>
            <person name="Fukuzawa H."/>
            <person name="Gonzalez-Ballester D."/>
            <person name="Gonzalez-Halphen D."/>
            <person name="Hallmann A."/>
            <person name="Hanikenne M."/>
            <person name="Hippler M."/>
            <person name="Inwood W."/>
            <person name="Jabbari K."/>
            <person name="Kalanon M."/>
            <person name="Kuras R."/>
            <person name="Lefebvre P.A."/>
            <person name="Lemaire S.D."/>
            <person name="Lobanov A.V."/>
            <person name="Lohr M."/>
            <person name="Manuell A."/>
            <person name="Meier I."/>
            <person name="Mets L."/>
            <person name="Mittag M."/>
            <person name="Mittelmeier T."/>
            <person name="Moroney J.V."/>
            <person name="Moseley J."/>
            <person name="Napoli C."/>
            <person name="Nedelcu A.M."/>
            <person name="Niyogi K."/>
            <person name="Novoselov S.V."/>
            <person name="Paulsen I.T."/>
            <person name="Pazour G."/>
            <person name="Purton S."/>
            <person name="Ral J.P."/>
            <person name="Riano-Pachon D.M."/>
            <person name="Riekhof W."/>
            <person name="Rymarquis L."/>
            <person name="Schroda M."/>
            <person name="Stern D."/>
            <person name="Umen J."/>
            <person name="Willows R."/>
            <person name="Wilson N."/>
            <person name="Zimmer S.L."/>
            <person name="Allmer J."/>
            <person name="Balk J."/>
            <person name="Bisova K."/>
            <person name="Chen C.J."/>
            <person name="Elias M."/>
            <person name="Gendler K."/>
            <person name="Hauser C."/>
            <person name="Lamb M.R."/>
            <person name="Ledford H."/>
            <person name="Long J.C."/>
            <person name="Minagawa J."/>
            <person name="Page M.D."/>
            <person name="Pan J."/>
            <person name="Pootakham W."/>
            <person name="Roje S."/>
            <person name="Rose A."/>
            <person name="Stahlberg E."/>
            <person name="Terauchi A.M."/>
            <person name="Yang P."/>
            <person name="Ball S."/>
            <person name="Bowler C."/>
            <person name="Dieckmann C.L."/>
            <person name="Gladyshev V.N."/>
            <person name="Green P."/>
            <person name="Jorgensen R."/>
            <person name="Mayfield S."/>
            <person name="Mueller-Roeber B."/>
            <person name="Rajamani S."/>
            <person name="Sayre R.T."/>
            <person name="Brokstein P."/>
            <person name="Dubchak I."/>
            <person name="Goodstein D."/>
            <person name="Hornick L."/>
            <person name="Huang Y.W."/>
            <person name="Jhaveri J."/>
            <person name="Luo Y."/>
            <person name="Martinez D."/>
            <person name="Ngau W.C."/>
            <person name="Otillar B."/>
            <person name="Poliakov A."/>
            <person name="Porter A."/>
            <person name="Szajkowski L."/>
            <person name="Werner G."/>
            <person name="Zhou K."/>
            <person name="Grigoriev I.V."/>
            <person name="Rokhsar D.S."/>
            <person name="Grossman A.R."/>
        </authorList>
    </citation>
    <scope>NUCLEOTIDE SEQUENCE [LARGE SCALE GENOMIC DNA]</scope>
    <source>
        <strain evidence="4">CC-503</strain>
    </source>
</reference>
<evidence type="ECO:0000256" key="1">
    <source>
        <dbReference type="SAM" id="MobiDB-lite"/>
    </source>
</evidence>
<feature type="region of interest" description="Disordered" evidence="1">
    <location>
        <begin position="1296"/>
        <end position="1316"/>
    </location>
</feature>
<dbReference type="OrthoDB" id="551293at2759"/>
<dbReference type="ExpressionAtlas" id="A0A2K3DE78">
    <property type="expression patterns" value="baseline"/>
</dbReference>
<dbReference type="PROSITE" id="PS00108">
    <property type="entry name" value="PROTEIN_KINASE_ST"/>
    <property type="match status" value="1"/>
</dbReference>
<dbReference type="GO" id="GO:0005737">
    <property type="term" value="C:cytoplasm"/>
    <property type="evidence" value="ECO:0000318"/>
    <property type="project" value="GO_Central"/>
</dbReference>
<name>A0A2K3DE78_CHLRE</name>
<dbReference type="Gene3D" id="3.30.200.20">
    <property type="entry name" value="Phosphorylase Kinase, domain 1"/>
    <property type="match status" value="1"/>
</dbReference>
<protein>
    <recommendedName>
        <fullName evidence="2">Protein kinase domain-containing protein</fullName>
    </recommendedName>
</protein>
<feature type="region of interest" description="Disordered" evidence="1">
    <location>
        <begin position="1191"/>
        <end position="1214"/>
    </location>
</feature>
<feature type="compositionally biased region" description="Low complexity" evidence="1">
    <location>
        <begin position="405"/>
        <end position="414"/>
    </location>
</feature>
<dbReference type="PANTHER" id="PTHR44329:SF214">
    <property type="entry name" value="PROTEIN KINASE DOMAIN-CONTAINING PROTEIN"/>
    <property type="match status" value="1"/>
</dbReference>
<dbReference type="Gramene" id="PNW78824">
    <property type="protein sequence ID" value="PNW78824"/>
    <property type="gene ID" value="CHLRE_09g391356v5"/>
</dbReference>
<dbReference type="EMBL" id="CM008970">
    <property type="protein sequence ID" value="PNW78824.1"/>
    <property type="molecule type" value="Genomic_DNA"/>
</dbReference>
<feature type="region of interest" description="Disordered" evidence="1">
    <location>
        <begin position="1104"/>
        <end position="1134"/>
    </location>
</feature>
<dbReference type="PANTHER" id="PTHR44329">
    <property type="entry name" value="SERINE/THREONINE-PROTEIN KINASE TNNI3K-RELATED"/>
    <property type="match status" value="1"/>
</dbReference>
<feature type="compositionally biased region" description="Low complexity" evidence="1">
    <location>
        <begin position="935"/>
        <end position="949"/>
    </location>
</feature>
<dbReference type="GeneID" id="5720653"/>
<feature type="region of interest" description="Disordered" evidence="1">
    <location>
        <begin position="143"/>
        <end position="230"/>
    </location>
</feature>
<evidence type="ECO:0000313" key="4">
    <source>
        <dbReference type="Proteomes" id="UP000006906"/>
    </source>
</evidence>
<dbReference type="KEGG" id="cre:CHLRE_09g391356v5"/>
<dbReference type="GO" id="GO:0004672">
    <property type="term" value="F:protein kinase activity"/>
    <property type="evidence" value="ECO:0000318"/>
    <property type="project" value="GO_Central"/>
</dbReference>
<dbReference type="PROSITE" id="PS50011">
    <property type="entry name" value="PROTEIN_KINASE_DOM"/>
    <property type="match status" value="1"/>
</dbReference>
<gene>
    <name evidence="3" type="ORF">CHLRE_09g391356v5</name>
</gene>